<dbReference type="PhylomeDB" id="B2JB20"/>
<feature type="domain" description="Type II methyltransferase M.TaqI-like" evidence="7">
    <location>
        <begin position="759"/>
        <end position="825"/>
    </location>
</feature>
<dbReference type="InterPro" id="IPR007421">
    <property type="entry name" value="Schlafen_AlbA_2_dom"/>
</dbReference>
<dbReference type="HOGENOM" id="CLU_008550_0_0_3"/>
<organism evidence="9 10">
    <name type="scientific">Nostoc punctiforme (strain ATCC 29133 / PCC 73102)</name>
    <dbReference type="NCBI Taxonomy" id="63737"/>
    <lineage>
        <taxon>Bacteria</taxon>
        <taxon>Bacillati</taxon>
        <taxon>Cyanobacteriota</taxon>
        <taxon>Cyanophyceae</taxon>
        <taxon>Nostocales</taxon>
        <taxon>Nostocaceae</taxon>
        <taxon>Nostoc</taxon>
    </lineage>
</organism>
<name>B2JB20_NOSP7</name>
<dbReference type="Pfam" id="PF07669">
    <property type="entry name" value="Eco57I"/>
    <property type="match status" value="2"/>
</dbReference>
<dbReference type="EC" id="2.1.1.72" evidence="1"/>
<evidence type="ECO:0000256" key="4">
    <source>
        <dbReference type="ARBA" id="ARBA00022691"/>
    </source>
</evidence>
<dbReference type="GO" id="GO:0003676">
    <property type="term" value="F:nucleic acid binding"/>
    <property type="evidence" value="ECO:0007669"/>
    <property type="project" value="InterPro"/>
</dbReference>
<dbReference type="REBASE" id="18128">
    <property type="entry name" value="NpuORF269P"/>
</dbReference>
<evidence type="ECO:0000313" key="10">
    <source>
        <dbReference type="Proteomes" id="UP000001191"/>
    </source>
</evidence>
<sequence length="1341" mass="154773">MTLNFQRTRELLHKFQFQDLFIQELGWSDSSQKKAVTLQLEEETEFYQYQRIAESSGVAIFEVTAADGTIPDAKSRAAIHKEVTNLIAENLLIFIDGQRTRSLWYWVKREENKSYIREPLYVKGQPGDLFLSKLGSLVIDITELEDDNLSVVEIARRLQDAFDVEPVTKKFYKEFQEEHKQFLQHIKGINNDVDKRWYASVIFNRMMFVYFLQRKSFLDNGDLNYLQNRLKQSKDKGDNLFYSSFLKVLFFDSFATPEEDRDPSVKKLVGVIKYLNGGLFLQHRIEQENNISISDIAFEKILELFAKYSWNLDDTPEGKDDEISPDVLGYIFEKYINQKVFGAYYTRPQITEYLCDRTIHKLILDRVNDSLSNKYKPFEDYNQLIFKLDANICRLLINDILPKLSILDPACGSGAFLVAVMKTLILVYGAVIGMIDVIGDASLKQQLQDIRNKHQSISYYLKKRIVTDNLYGVDIMEEATEIAKLRLFLALVSSAHNVNQLEPLPNIDFNIMAGNSLIGLITVDANVFDQVKLTAKAKARGYKQENPDLQLSLFQSSSYYTYQSILEEKNKSIELYKKYAFIPEKKEFDKLDKETHQNKKLLLLRASIDDLNNNSKEKLNVLLLEEFSERLGIKYEEVQLAGKPNKRVLNVDDIAALKPFHWGYHFDKVLGRGGFDAIITNPPWESFQPNSKEFCSEYSDAVTKKKMDIKDFEIELKRLLTDPNIQKEWLHYQSDYNHQREYFRFAEQYKNQVPIINGKRHGKDVNLYKLFLEQCFNLLRKNGECGIVIPSGIYTDLGAKKLREMLFNQTNITGLFCFENRKMIFEEVDSRSKFVVLTFTKGAETTEFPAIFMRHDVQELLRFPNNDSLLITIDMVRKISPNSLSLMELKNEVDVCIAEKMLKFPSLGEKIDNKWNLELHREFNMTDDASLFNKTYVHSMLPLYEGKMIHQFTHQFGKSRYWLNEEEGRKALLKKNECDTGQILNYQCYRFSYRAIGRSTDARTLIGTVLPSNVFTGNSLNIASPSGDNKSTLFICATLNSFCIDFALRQQVSANINMFYIYQLPVPRLTESDRNFDEIVQRAAKLICTTPEFDELAQEVGLGSHTNGVTDASERAKLRAELDGIIAHLYGLTEAEFAYILTTFPIVPEQVKQDALTAYRDFAPLTGDADIVELITTKDESSTLEFKSTARWDVDKNQKNPEMEQVILKTVASFLNTEKGGTLLIGVTDDKEIIGLDLDYQTFSKPNKRDAYQLFLINDLLLPQLGKDLATLIDITFHEVERRDVCRIIVKPSPRPVSIEVKTKGKKNQRCLFVRSGNLTSKLTTDEEIENYCKSRWNLSQ</sequence>
<evidence type="ECO:0000259" key="6">
    <source>
        <dbReference type="Pfam" id="PF04326"/>
    </source>
</evidence>
<dbReference type="PANTHER" id="PTHR33841:SF1">
    <property type="entry name" value="DNA METHYLTRANSFERASE A"/>
    <property type="match status" value="1"/>
</dbReference>
<feature type="domain" description="DUF7814" evidence="8">
    <location>
        <begin position="246"/>
        <end position="333"/>
    </location>
</feature>
<dbReference type="GO" id="GO:0032259">
    <property type="term" value="P:methylation"/>
    <property type="evidence" value="ECO:0007669"/>
    <property type="project" value="UniProtKB-KW"/>
</dbReference>
<evidence type="ECO:0000256" key="2">
    <source>
        <dbReference type="ARBA" id="ARBA00022603"/>
    </source>
</evidence>
<feature type="domain" description="Type II methyltransferase M.TaqI-like" evidence="7">
    <location>
        <begin position="469"/>
        <end position="709"/>
    </location>
</feature>
<evidence type="ECO:0000256" key="1">
    <source>
        <dbReference type="ARBA" id="ARBA00011900"/>
    </source>
</evidence>
<dbReference type="PRINTS" id="PR00507">
    <property type="entry name" value="N12N6MTFRASE"/>
</dbReference>
<dbReference type="Pfam" id="PF04326">
    <property type="entry name" value="SLFN_AlbA_2"/>
    <property type="match status" value="1"/>
</dbReference>
<evidence type="ECO:0000256" key="5">
    <source>
        <dbReference type="ARBA" id="ARBA00047942"/>
    </source>
</evidence>
<evidence type="ECO:0000259" key="8">
    <source>
        <dbReference type="Pfam" id="PF25120"/>
    </source>
</evidence>
<dbReference type="InterPro" id="IPR029063">
    <property type="entry name" value="SAM-dependent_MTases_sf"/>
</dbReference>
<dbReference type="EnsemblBacteria" id="ACC85124">
    <property type="protein sequence ID" value="ACC85124"/>
    <property type="gene ID" value="Npun_AR269"/>
</dbReference>
<accession>B2JB20</accession>
<evidence type="ECO:0000313" key="9">
    <source>
        <dbReference type="EMBL" id="ACC85124.1"/>
    </source>
</evidence>
<dbReference type="GO" id="GO:0009007">
    <property type="term" value="F:site-specific DNA-methyltransferase (adenine-specific) activity"/>
    <property type="evidence" value="ECO:0007669"/>
    <property type="project" value="UniProtKB-EC"/>
</dbReference>
<dbReference type="PANTHER" id="PTHR33841">
    <property type="entry name" value="DNA METHYLTRANSFERASE YEEA-RELATED"/>
    <property type="match status" value="1"/>
</dbReference>
<dbReference type="InterPro" id="IPR038461">
    <property type="entry name" value="Schlafen_AlbA_2_dom_sf"/>
</dbReference>
<keyword evidence="2" id="KW-0489">Methyltransferase</keyword>
<dbReference type="SUPFAM" id="SSF53335">
    <property type="entry name" value="S-adenosyl-L-methionine-dependent methyltransferases"/>
    <property type="match status" value="1"/>
</dbReference>
<dbReference type="OrthoDB" id="9806213at2"/>
<dbReference type="Gene3D" id="3.30.950.30">
    <property type="entry name" value="Schlafen, AAA domain"/>
    <property type="match status" value="1"/>
</dbReference>
<dbReference type="InterPro" id="IPR050953">
    <property type="entry name" value="N4_N6_ade-DNA_methylase"/>
</dbReference>
<proteinExistence type="predicted"/>
<evidence type="ECO:0000259" key="7">
    <source>
        <dbReference type="Pfam" id="PF07669"/>
    </source>
</evidence>
<dbReference type="PROSITE" id="PS00092">
    <property type="entry name" value="N6_MTASE"/>
    <property type="match status" value="1"/>
</dbReference>
<reference evidence="10" key="1">
    <citation type="submission" date="2008-04" db="EMBL/GenBank/DDBJ databases">
        <title>Complete sequence of plasmid 1 of Nostoc punctiforme ATCC 29133.</title>
        <authorList>
            <consortium name="US DOE Joint Genome Institute"/>
            <person name="Copeland A."/>
            <person name="Lucas S."/>
            <person name="Lapidus A."/>
            <person name="Glavina del Rio T."/>
            <person name="Dalin E."/>
            <person name="Tice H."/>
            <person name="Pitluck S."/>
            <person name="Chain P."/>
            <person name="Malfatti S."/>
            <person name="Shin M."/>
            <person name="Vergez L."/>
            <person name="Schmutz J."/>
            <person name="Larimer F."/>
            <person name="Land M."/>
            <person name="Hauser L."/>
            <person name="Kyrpides N."/>
            <person name="Kim E."/>
            <person name="Meeks J.C."/>
            <person name="Elhai J."/>
            <person name="Campbell E.L."/>
            <person name="Thiel T."/>
            <person name="Longmire J."/>
            <person name="Potts M."/>
            <person name="Atlas R."/>
        </authorList>
    </citation>
    <scope>NUCLEOTIDE SEQUENCE [LARGE SCALE GENOMIC DNA]</scope>
    <source>
        <strain evidence="10">ATCC 29133 / PCC 73102</strain>
        <plasmid evidence="10">Plasmid pNPUN01</plasmid>
    </source>
</reference>
<dbReference type="InterPro" id="IPR056716">
    <property type="entry name" value="DUF7814"/>
</dbReference>
<keyword evidence="4" id="KW-0949">S-adenosyl-L-methionine</keyword>
<comment type="catalytic activity">
    <reaction evidence="5">
        <text>a 2'-deoxyadenosine in DNA + S-adenosyl-L-methionine = an N(6)-methyl-2'-deoxyadenosine in DNA + S-adenosyl-L-homocysteine + H(+)</text>
        <dbReference type="Rhea" id="RHEA:15197"/>
        <dbReference type="Rhea" id="RHEA-COMP:12418"/>
        <dbReference type="Rhea" id="RHEA-COMP:12419"/>
        <dbReference type="ChEBI" id="CHEBI:15378"/>
        <dbReference type="ChEBI" id="CHEBI:57856"/>
        <dbReference type="ChEBI" id="CHEBI:59789"/>
        <dbReference type="ChEBI" id="CHEBI:90615"/>
        <dbReference type="ChEBI" id="CHEBI:90616"/>
        <dbReference type="EC" id="2.1.1.72"/>
    </reaction>
</comment>
<dbReference type="Gene3D" id="3.40.50.150">
    <property type="entry name" value="Vaccinia Virus protein VP39"/>
    <property type="match status" value="1"/>
</dbReference>
<dbReference type="KEGG" id="npu:Npun_AR269"/>
<feature type="domain" description="Schlafen AlbA-2" evidence="6">
    <location>
        <begin position="1180"/>
        <end position="1322"/>
    </location>
</feature>
<dbReference type="RefSeq" id="WP_012413137.1">
    <property type="nucleotide sequence ID" value="NC_010631.1"/>
</dbReference>
<protein>
    <recommendedName>
        <fullName evidence="1">site-specific DNA-methyltransferase (adenine-specific)</fullName>
        <ecNumber evidence="1">2.1.1.72</ecNumber>
    </recommendedName>
</protein>
<dbReference type="Proteomes" id="UP000001191">
    <property type="component" value="Plasmid pNPUN01"/>
</dbReference>
<dbReference type="EMBL" id="CP001038">
    <property type="protein sequence ID" value="ACC85124.1"/>
    <property type="molecule type" value="Genomic_DNA"/>
</dbReference>
<keyword evidence="3" id="KW-0808">Transferase</keyword>
<dbReference type="Pfam" id="PF25120">
    <property type="entry name" value="DUF7814"/>
    <property type="match status" value="1"/>
</dbReference>
<keyword evidence="10" id="KW-1185">Reference proteome</keyword>
<gene>
    <name evidence="9" type="ordered locus">Npun_AR269</name>
</gene>
<dbReference type="InterPro" id="IPR002052">
    <property type="entry name" value="DNA_methylase_N6_adenine_CS"/>
</dbReference>
<dbReference type="GO" id="GO:0006304">
    <property type="term" value="P:DNA modification"/>
    <property type="evidence" value="ECO:0007669"/>
    <property type="project" value="InterPro"/>
</dbReference>
<keyword evidence="9" id="KW-0614">Plasmid</keyword>
<geneLocation type="plasmid" evidence="9 10">
    <name>pNPUN01</name>
</geneLocation>
<dbReference type="InterPro" id="IPR011639">
    <property type="entry name" value="MethylTrfase_TaqI-like_dom"/>
</dbReference>
<evidence type="ECO:0000256" key="3">
    <source>
        <dbReference type="ARBA" id="ARBA00022679"/>
    </source>
</evidence>